<dbReference type="Pfam" id="PF05795">
    <property type="entry name" value="Plasmodium_Vir"/>
    <property type="match status" value="1"/>
</dbReference>
<dbReference type="InterPro" id="IPR008780">
    <property type="entry name" value="Plasmodium_Vir"/>
</dbReference>
<dbReference type="VEuPathDB" id="PlasmoDB:POWCR01_000164600"/>
<evidence type="ECO:0000256" key="1">
    <source>
        <dbReference type="SAM" id="Phobius"/>
    </source>
</evidence>
<evidence type="ECO:0000313" key="3">
    <source>
        <dbReference type="Proteomes" id="UP000243200"/>
    </source>
</evidence>
<proteinExistence type="predicted"/>
<protein>
    <submittedName>
        <fullName evidence="2">Plasmodium vivax Vir protein, putative</fullName>
    </submittedName>
</protein>
<reference evidence="2 3" key="1">
    <citation type="submission" date="2016-06" db="EMBL/GenBank/DDBJ databases">
        <authorList>
            <consortium name="Pathogen Informatics"/>
        </authorList>
    </citation>
    <scope>NUCLEOTIDE SEQUENCE [LARGE SCALE GENOMIC DNA]</scope>
</reference>
<keyword evidence="1" id="KW-1133">Transmembrane helix</keyword>
<dbReference type="EMBL" id="FLRJ01000560">
    <property type="protein sequence ID" value="SBT73928.1"/>
    <property type="molecule type" value="Genomic_DNA"/>
</dbReference>
<evidence type="ECO:0000313" key="2">
    <source>
        <dbReference type="EMBL" id="SBT73928.1"/>
    </source>
</evidence>
<organism evidence="2 3">
    <name type="scientific">Plasmodium ovale</name>
    <name type="common">malaria parasite P. ovale</name>
    <dbReference type="NCBI Taxonomy" id="36330"/>
    <lineage>
        <taxon>Eukaryota</taxon>
        <taxon>Sar</taxon>
        <taxon>Alveolata</taxon>
        <taxon>Apicomplexa</taxon>
        <taxon>Aconoidasida</taxon>
        <taxon>Haemosporida</taxon>
        <taxon>Plasmodiidae</taxon>
        <taxon>Plasmodium</taxon>
        <taxon>Plasmodium (Plasmodium)</taxon>
    </lineage>
</organism>
<keyword evidence="1" id="KW-0472">Membrane</keyword>
<dbReference type="Proteomes" id="UP000243200">
    <property type="component" value="Unassembled WGS sequence"/>
</dbReference>
<name>A0A1C3KJ97_PLAOA</name>
<feature type="transmembrane region" description="Helical" evidence="1">
    <location>
        <begin position="261"/>
        <end position="281"/>
    </location>
</feature>
<sequence length="337" mass="39061">MSDAKEEEYYAIVSQLQGYKHDINNIMNTSFESIDHLCNNIINEEFDKNKNYINPCIGFIKYSHYLTPEDGNTEDRVQDCRGLNYWLKGEIKDVSGKKYNTLEFYNILKSKIKEDLYTINICQNEIKVINDSLFQNLQNISDLYANLNEYSTKYIVNDRTRCDKANSCVTTYDRIITPCNSQSNSAMCNSLKRFKNEYNMSLEHENNCPGLKTTLTYPEMEKTIVKRPSETVTHGVLDKNSMQHVEEESGTVSPGLTSSTFNIIITVFVSLALFKILFILYKVSFTTFRSLINNPVKSMKNMLRNKNEEKNEFSVFEQESANTNFVERRYSIAYNSS</sequence>
<keyword evidence="1" id="KW-0812">Transmembrane</keyword>
<gene>
    <name evidence="2" type="primary">PowCR01_000164600</name>
    <name evidence="2" type="ORF">POWCR01_000164600</name>
</gene>
<dbReference type="AlphaFoldDB" id="A0A1C3KJ97"/>
<accession>A0A1C3KJ97</accession>
<dbReference type="VEuPathDB" id="PlasmoDB:PocGH01_00222700"/>